<dbReference type="GO" id="GO:0003700">
    <property type="term" value="F:DNA-binding transcription factor activity"/>
    <property type="evidence" value="ECO:0007669"/>
    <property type="project" value="InterPro"/>
</dbReference>
<feature type="domain" description="HTH araC/xylS-type" evidence="5">
    <location>
        <begin position="212"/>
        <end position="319"/>
    </location>
</feature>
<reference evidence="6 7" key="1">
    <citation type="submission" date="2020-08" db="EMBL/GenBank/DDBJ databases">
        <title>Genome sequence of Pedobacter roseus KACC 11594T.</title>
        <authorList>
            <person name="Hyun D.-W."/>
            <person name="Bae J.-W."/>
        </authorList>
    </citation>
    <scope>NUCLEOTIDE SEQUENCE [LARGE SCALE GENOMIC DNA]</scope>
    <source>
        <strain evidence="6 7">KACC 11594</strain>
    </source>
</reference>
<evidence type="ECO:0000256" key="1">
    <source>
        <dbReference type="ARBA" id="ARBA00023015"/>
    </source>
</evidence>
<evidence type="ECO:0000256" key="3">
    <source>
        <dbReference type="ARBA" id="ARBA00023163"/>
    </source>
</evidence>
<dbReference type="PANTHER" id="PTHR43280:SF29">
    <property type="entry name" value="ARAC-FAMILY TRANSCRIPTIONAL REGULATOR"/>
    <property type="match status" value="1"/>
</dbReference>
<dbReference type="Pfam" id="PF12833">
    <property type="entry name" value="HTH_18"/>
    <property type="match status" value="1"/>
</dbReference>
<evidence type="ECO:0000256" key="2">
    <source>
        <dbReference type="ARBA" id="ARBA00023125"/>
    </source>
</evidence>
<sequence length="325" mass="37711">MFEKKTIEKRDFFHFIPAALAIIHIIPWPGLAPLDWNLILVQLHVDTYHSLEAKSGLFPPAFHYALRPILTLTYLGLTWFAVIKSKILWKQTIDHATRDWVLFLLKIATFFQISGLMPWMLRLLELPIDNSVFIVINCICILMIILYALHRPSIFYGFLLVAIDWNKNEWKERLVSNHLTVPEDFDLSEIIKVPRPLLLPAKKPNLSEAQISAYLGLIKKEMEDDRLYLNQDLQIIDLAARINIPVHQCSFLINNHIGKNFRDWINSYRITYFLSQYPILADRITIEAIAQKAGFKNQATFYNAFKKEKGVMPTAYFSHGENVSG</sequence>
<evidence type="ECO:0000313" key="6">
    <source>
        <dbReference type="EMBL" id="QNN43011.1"/>
    </source>
</evidence>
<keyword evidence="4" id="KW-0472">Membrane</keyword>
<dbReference type="PROSITE" id="PS01124">
    <property type="entry name" value="HTH_ARAC_FAMILY_2"/>
    <property type="match status" value="1"/>
</dbReference>
<accession>A0A7G9QI36</accession>
<keyword evidence="4" id="KW-1133">Transmembrane helix</keyword>
<dbReference type="RefSeq" id="WP_187593531.1">
    <property type="nucleotide sequence ID" value="NZ_CP060723.1"/>
</dbReference>
<gene>
    <name evidence="6" type="ORF">H9L23_02580</name>
</gene>
<name>A0A7G9QI36_9SPHI</name>
<dbReference type="GO" id="GO:0043565">
    <property type="term" value="F:sequence-specific DNA binding"/>
    <property type="evidence" value="ECO:0007669"/>
    <property type="project" value="InterPro"/>
</dbReference>
<proteinExistence type="predicted"/>
<dbReference type="SMART" id="SM00342">
    <property type="entry name" value="HTH_ARAC"/>
    <property type="match status" value="1"/>
</dbReference>
<evidence type="ECO:0000313" key="7">
    <source>
        <dbReference type="Proteomes" id="UP000515806"/>
    </source>
</evidence>
<evidence type="ECO:0000256" key="4">
    <source>
        <dbReference type="SAM" id="Phobius"/>
    </source>
</evidence>
<evidence type="ECO:0000259" key="5">
    <source>
        <dbReference type="PROSITE" id="PS01124"/>
    </source>
</evidence>
<keyword evidence="3" id="KW-0804">Transcription</keyword>
<keyword evidence="4" id="KW-0812">Transmembrane</keyword>
<feature type="transmembrane region" description="Helical" evidence="4">
    <location>
        <begin position="100"/>
        <end position="120"/>
    </location>
</feature>
<feature type="transmembrane region" description="Helical" evidence="4">
    <location>
        <begin position="61"/>
        <end position="80"/>
    </location>
</feature>
<protein>
    <submittedName>
        <fullName evidence="6">AraC family transcriptional regulator</fullName>
    </submittedName>
</protein>
<dbReference type="AlphaFoldDB" id="A0A7G9QI36"/>
<organism evidence="6 7">
    <name type="scientific">Pedobacter roseus</name>
    <dbReference type="NCBI Taxonomy" id="336820"/>
    <lineage>
        <taxon>Bacteria</taxon>
        <taxon>Pseudomonadati</taxon>
        <taxon>Bacteroidota</taxon>
        <taxon>Sphingobacteriia</taxon>
        <taxon>Sphingobacteriales</taxon>
        <taxon>Sphingobacteriaceae</taxon>
        <taxon>Pedobacter</taxon>
    </lineage>
</organism>
<keyword evidence="7" id="KW-1185">Reference proteome</keyword>
<dbReference type="Gene3D" id="1.10.10.60">
    <property type="entry name" value="Homeodomain-like"/>
    <property type="match status" value="1"/>
</dbReference>
<dbReference type="Proteomes" id="UP000515806">
    <property type="component" value="Chromosome"/>
</dbReference>
<dbReference type="SUPFAM" id="SSF46689">
    <property type="entry name" value="Homeodomain-like"/>
    <property type="match status" value="1"/>
</dbReference>
<keyword evidence="2" id="KW-0238">DNA-binding</keyword>
<dbReference type="KEGG" id="proe:H9L23_02580"/>
<dbReference type="PANTHER" id="PTHR43280">
    <property type="entry name" value="ARAC-FAMILY TRANSCRIPTIONAL REGULATOR"/>
    <property type="match status" value="1"/>
</dbReference>
<keyword evidence="1" id="KW-0805">Transcription regulation</keyword>
<dbReference type="EMBL" id="CP060723">
    <property type="protein sequence ID" value="QNN43011.1"/>
    <property type="molecule type" value="Genomic_DNA"/>
</dbReference>
<dbReference type="InterPro" id="IPR009057">
    <property type="entry name" value="Homeodomain-like_sf"/>
</dbReference>
<feature type="transmembrane region" description="Helical" evidence="4">
    <location>
        <begin position="132"/>
        <end position="149"/>
    </location>
</feature>
<dbReference type="InterPro" id="IPR018060">
    <property type="entry name" value="HTH_AraC"/>
</dbReference>
<feature type="transmembrane region" description="Helical" evidence="4">
    <location>
        <begin position="12"/>
        <end position="31"/>
    </location>
</feature>